<dbReference type="Proteomes" id="UP001597110">
    <property type="component" value="Unassembled WGS sequence"/>
</dbReference>
<dbReference type="EMBL" id="JBHTIF010000005">
    <property type="protein sequence ID" value="MFD0727415.1"/>
    <property type="molecule type" value="Genomic_DNA"/>
</dbReference>
<protein>
    <submittedName>
        <fullName evidence="7">C40 family peptidase</fullName>
    </submittedName>
</protein>
<dbReference type="PROSITE" id="PS51935">
    <property type="entry name" value="NLPC_P60"/>
    <property type="match status" value="1"/>
</dbReference>
<dbReference type="RefSeq" id="WP_386826271.1">
    <property type="nucleotide sequence ID" value="NZ_JBHTIF010000005.1"/>
</dbReference>
<evidence type="ECO:0000313" key="8">
    <source>
        <dbReference type="Proteomes" id="UP001597110"/>
    </source>
</evidence>
<dbReference type="Pfam" id="PF00877">
    <property type="entry name" value="NLPC_P60"/>
    <property type="match status" value="1"/>
</dbReference>
<comment type="caution">
    <text evidence="7">The sequence shown here is derived from an EMBL/GenBank/DDBJ whole genome shotgun (WGS) entry which is preliminary data.</text>
</comment>
<dbReference type="Gene3D" id="3.90.1720.10">
    <property type="entry name" value="endopeptidase domain like (from Nostoc punctiforme)"/>
    <property type="match status" value="1"/>
</dbReference>
<keyword evidence="2" id="KW-0645">Protease</keyword>
<evidence type="ECO:0000256" key="4">
    <source>
        <dbReference type="ARBA" id="ARBA00022807"/>
    </source>
</evidence>
<evidence type="ECO:0000313" key="7">
    <source>
        <dbReference type="EMBL" id="MFD0727415.1"/>
    </source>
</evidence>
<name>A0ABW2YGN4_9GAMM</name>
<evidence type="ECO:0000256" key="2">
    <source>
        <dbReference type="ARBA" id="ARBA00022670"/>
    </source>
</evidence>
<feature type="region of interest" description="Disordered" evidence="5">
    <location>
        <begin position="14"/>
        <end position="38"/>
    </location>
</feature>
<feature type="domain" description="NlpC/P60" evidence="6">
    <location>
        <begin position="39"/>
        <end position="163"/>
    </location>
</feature>
<comment type="similarity">
    <text evidence="1">Belongs to the peptidase C40 family.</text>
</comment>
<evidence type="ECO:0000256" key="3">
    <source>
        <dbReference type="ARBA" id="ARBA00022801"/>
    </source>
</evidence>
<dbReference type="SUPFAM" id="SSF54001">
    <property type="entry name" value="Cysteine proteinases"/>
    <property type="match status" value="1"/>
</dbReference>
<dbReference type="InterPro" id="IPR000064">
    <property type="entry name" value="NLP_P60_dom"/>
</dbReference>
<dbReference type="PANTHER" id="PTHR47053:SF1">
    <property type="entry name" value="MUREIN DD-ENDOPEPTIDASE MEPH-RELATED"/>
    <property type="match status" value="1"/>
</dbReference>
<dbReference type="PANTHER" id="PTHR47053">
    <property type="entry name" value="MUREIN DD-ENDOPEPTIDASE MEPH-RELATED"/>
    <property type="match status" value="1"/>
</dbReference>
<keyword evidence="3" id="KW-0378">Hydrolase</keyword>
<gene>
    <name evidence="7" type="ORF">ACFQ0E_17615</name>
</gene>
<evidence type="ECO:0000256" key="1">
    <source>
        <dbReference type="ARBA" id="ARBA00007074"/>
    </source>
</evidence>
<sequence length="164" mass="17505">MLALTTVLSACGGGGNVRADRPAPPPGQRNWATATPNDPAAANTVLMRAIGLVGTPYRYGGNTPESGFDCSGLVNYVFRETLDVRLPRTSRELASMQGPKIAPTRLAPADLVFFGKGGEVTHVGIYVGEGRFVHAPRTGGTVRLDHLDGAYWRDHYTGAKRVLQ</sequence>
<evidence type="ECO:0000259" key="6">
    <source>
        <dbReference type="PROSITE" id="PS51935"/>
    </source>
</evidence>
<dbReference type="InterPro" id="IPR051202">
    <property type="entry name" value="Peptidase_C40"/>
</dbReference>
<keyword evidence="8" id="KW-1185">Reference proteome</keyword>
<evidence type="ECO:0000256" key="5">
    <source>
        <dbReference type="SAM" id="MobiDB-lite"/>
    </source>
</evidence>
<reference evidence="8" key="1">
    <citation type="journal article" date="2019" name="Int. J. Syst. Evol. Microbiol.">
        <title>The Global Catalogue of Microorganisms (GCM) 10K type strain sequencing project: providing services to taxonomists for standard genome sequencing and annotation.</title>
        <authorList>
            <consortium name="The Broad Institute Genomics Platform"/>
            <consortium name="The Broad Institute Genome Sequencing Center for Infectious Disease"/>
            <person name="Wu L."/>
            <person name="Ma J."/>
        </authorList>
    </citation>
    <scope>NUCLEOTIDE SEQUENCE [LARGE SCALE GENOMIC DNA]</scope>
    <source>
        <strain evidence="8">CCUG 55585</strain>
    </source>
</reference>
<proteinExistence type="inferred from homology"/>
<dbReference type="InterPro" id="IPR038765">
    <property type="entry name" value="Papain-like_cys_pep_sf"/>
</dbReference>
<accession>A0ABW2YGN4</accession>
<keyword evidence="4" id="KW-0788">Thiol protease</keyword>
<organism evidence="7 8">
    <name type="scientific">Lysobacter brunescens</name>
    <dbReference type="NCBI Taxonomy" id="262323"/>
    <lineage>
        <taxon>Bacteria</taxon>
        <taxon>Pseudomonadati</taxon>
        <taxon>Pseudomonadota</taxon>
        <taxon>Gammaproteobacteria</taxon>
        <taxon>Lysobacterales</taxon>
        <taxon>Lysobacteraceae</taxon>
        <taxon>Lysobacter</taxon>
    </lineage>
</organism>